<feature type="compositionally biased region" description="Basic and acidic residues" evidence="20">
    <location>
        <begin position="19"/>
        <end position="37"/>
    </location>
</feature>
<gene>
    <name evidence="22" type="ORF">GSTENG00011355001</name>
</gene>
<dbReference type="Pfam" id="PF08067">
    <property type="entry name" value="ROKNT"/>
    <property type="match status" value="1"/>
</dbReference>
<keyword evidence="8" id="KW-0507">mRNA processing</keyword>
<evidence type="ECO:0000256" key="3">
    <source>
        <dbReference type="ARBA" id="ARBA00018447"/>
    </source>
</evidence>
<feature type="non-terminal residue" evidence="22">
    <location>
        <position position="381"/>
    </location>
</feature>
<dbReference type="GO" id="GO:0003677">
    <property type="term" value="F:DNA binding"/>
    <property type="evidence" value="ECO:0007669"/>
    <property type="project" value="UniProtKB-KW"/>
</dbReference>
<dbReference type="PANTHER" id="PTHR10288">
    <property type="entry name" value="KH DOMAIN CONTAINING RNA BINDING PROTEIN"/>
    <property type="match status" value="1"/>
</dbReference>
<evidence type="ECO:0000256" key="20">
    <source>
        <dbReference type="SAM" id="MobiDB-lite"/>
    </source>
</evidence>
<dbReference type="PROSITE" id="PS50084">
    <property type="entry name" value="KH_TYPE_1"/>
    <property type="match status" value="3"/>
</dbReference>
<keyword evidence="16" id="KW-0508">mRNA splicing</keyword>
<comment type="caution">
    <text evidence="22">The sequence shown here is derived from an EMBL/GenBank/DDBJ whole genome shotgun (WGS) entry which is preliminary data.</text>
</comment>
<dbReference type="KEGG" id="tng:GSTEN00011355G001"/>
<keyword evidence="11 19" id="KW-0694">RNA-binding</keyword>
<protein>
    <recommendedName>
        <fullName evidence="3">Heterogeneous nuclear ribonucleoprotein K</fullName>
    </recommendedName>
</protein>
<dbReference type="GO" id="GO:0006397">
    <property type="term" value="P:mRNA processing"/>
    <property type="evidence" value="ECO:0007669"/>
    <property type="project" value="UniProtKB-KW"/>
</dbReference>
<name>Q4SWR1_TETNG</name>
<evidence type="ECO:0000256" key="19">
    <source>
        <dbReference type="PROSITE-ProRule" id="PRU00117"/>
    </source>
</evidence>
<keyword evidence="9" id="KW-0747">Spliceosome</keyword>
<feature type="region of interest" description="Disordered" evidence="20">
    <location>
        <begin position="185"/>
        <end position="271"/>
    </location>
</feature>
<evidence type="ECO:0000256" key="12">
    <source>
        <dbReference type="ARBA" id="ARBA00023015"/>
    </source>
</evidence>
<dbReference type="InterPro" id="IPR012987">
    <property type="entry name" value="ROK_N"/>
</dbReference>
<proteinExistence type="predicted"/>
<keyword evidence="10" id="KW-0677">Repeat</keyword>
<dbReference type="GO" id="GO:0005654">
    <property type="term" value="C:nucleoplasm"/>
    <property type="evidence" value="ECO:0007669"/>
    <property type="project" value="UniProtKB-SubCell"/>
</dbReference>
<dbReference type="SUPFAM" id="SSF54791">
    <property type="entry name" value="Eukaryotic type KH-domain (KH-domain type I)"/>
    <property type="match status" value="2"/>
</dbReference>
<evidence type="ECO:0000256" key="17">
    <source>
        <dbReference type="ARBA" id="ARBA00023242"/>
    </source>
</evidence>
<dbReference type="OrthoDB" id="1937934at2759"/>
<evidence type="ECO:0000256" key="14">
    <source>
        <dbReference type="ARBA" id="ARBA00023159"/>
    </source>
</evidence>
<evidence type="ECO:0000256" key="10">
    <source>
        <dbReference type="ARBA" id="ARBA00022737"/>
    </source>
</evidence>
<evidence type="ECO:0000256" key="15">
    <source>
        <dbReference type="ARBA" id="ARBA00023163"/>
    </source>
</evidence>
<dbReference type="GO" id="GO:0003723">
    <property type="term" value="F:RNA binding"/>
    <property type="evidence" value="ECO:0007669"/>
    <property type="project" value="UniProtKB-UniRule"/>
</dbReference>
<dbReference type="Pfam" id="PF00013">
    <property type="entry name" value="KH_1"/>
    <property type="match status" value="3"/>
</dbReference>
<evidence type="ECO:0000256" key="11">
    <source>
        <dbReference type="ARBA" id="ARBA00022884"/>
    </source>
</evidence>
<feature type="compositionally biased region" description="Low complexity" evidence="20">
    <location>
        <begin position="240"/>
        <end position="252"/>
    </location>
</feature>
<feature type="compositionally biased region" description="Basic and acidic residues" evidence="20">
    <location>
        <begin position="223"/>
        <end position="232"/>
    </location>
</feature>
<sequence>MDTEIDQQEETSFSNAESNGKRPAEDADEQKSFKRSRNSDEMVELRILLQSKNAGAVIGKGGKNIKALRTDYQQYSGMDFDCELRLLIHQSLAGSIIGVKGAKIKELRENTKTSIKLFQECCPQSTDRVVLVGGKMERVVECIKTMLELIVDAPIKGRAQPYDPNFYDETYEYGGFTVMFEERVGGRRPMGGFPSRSSRSSGGDRGFERMSSSRGGRGPMPSSRRDYDDSPRRGPPPPHSSRASRGNSRGRNMPMGHSHRGGDDRYYDSYRSSDDRSKTLVMFKADLLSHFDNTPQLFCASGGRSSYSDIGGPVVTTQVTIPKDLAGSIIGKGGQRIKQIRHDSGAAIKIDEPLEGSEDRIITITGTQDQIQNAQFLLQNR</sequence>
<feature type="region of interest" description="Disordered" evidence="20">
    <location>
        <begin position="1"/>
        <end position="37"/>
    </location>
</feature>
<dbReference type="Gene3D" id="3.30.1370.10">
    <property type="entry name" value="K Homology domain, type 1"/>
    <property type="match status" value="3"/>
</dbReference>
<evidence type="ECO:0000256" key="7">
    <source>
        <dbReference type="ARBA" id="ARBA00022553"/>
    </source>
</evidence>
<keyword evidence="18" id="KW-0687">Ribonucleoprotein</keyword>
<evidence type="ECO:0000256" key="9">
    <source>
        <dbReference type="ARBA" id="ARBA00022728"/>
    </source>
</evidence>
<evidence type="ECO:0000256" key="13">
    <source>
        <dbReference type="ARBA" id="ARBA00023125"/>
    </source>
</evidence>
<dbReference type="FunFam" id="3.30.1370.10:FF:000023">
    <property type="entry name" value="Heterogeneous nuclear ribonucleoprotein K, like"/>
    <property type="match status" value="1"/>
</dbReference>
<reference evidence="22" key="2">
    <citation type="submission" date="2004-02" db="EMBL/GenBank/DDBJ databases">
        <authorList>
            <consortium name="Genoscope"/>
            <consortium name="Whitehead Institute Centre for Genome Research"/>
        </authorList>
    </citation>
    <scope>NUCLEOTIDE SEQUENCE</scope>
</reference>
<dbReference type="InterPro" id="IPR036612">
    <property type="entry name" value="KH_dom_type_1_sf"/>
</dbReference>
<evidence type="ECO:0000256" key="18">
    <source>
        <dbReference type="ARBA" id="ARBA00023274"/>
    </source>
</evidence>
<evidence type="ECO:0000313" key="22">
    <source>
        <dbReference type="EMBL" id="CAF94921.1"/>
    </source>
</evidence>
<evidence type="ECO:0000256" key="4">
    <source>
        <dbReference type="ARBA" id="ARBA00022481"/>
    </source>
</evidence>
<evidence type="ECO:0000256" key="8">
    <source>
        <dbReference type="ARBA" id="ARBA00022664"/>
    </source>
</evidence>
<dbReference type="AlphaFoldDB" id="Q4SWR1"/>
<keyword evidence="14" id="KW-0010">Activator</keyword>
<keyword evidence="5" id="KW-0963">Cytoplasm</keyword>
<keyword evidence="15" id="KW-0804">Transcription</keyword>
<keyword evidence="6" id="KW-0678">Repressor</keyword>
<evidence type="ECO:0000256" key="6">
    <source>
        <dbReference type="ARBA" id="ARBA00022491"/>
    </source>
</evidence>
<evidence type="ECO:0000256" key="5">
    <source>
        <dbReference type="ARBA" id="ARBA00022490"/>
    </source>
</evidence>
<dbReference type="CDD" id="cd22434">
    <property type="entry name" value="KH-I_HNRNPK_rpt3"/>
    <property type="match status" value="1"/>
</dbReference>
<dbReference type="SMART" id="SM00322">
    <property type="entry name" value="KH"/>
    <property type="match status" value="2"/>
</dbReference>
<dbReference type="GO" id="GO:0005737">
    <property type="term" value="C:cytoplasm"/>
    <property type="evidence" value="ECO:0007669"/>
    <property type="project" value="UniProtKB-SubCell"/>
</dbReference>
<dbReference type="GO" id="GO:0005681">
    <property type="term" value="C:spliceosomal complex"/>
    <property type="evidence" value="ECO:0007669"/>
    <property type="project" value="UniProtKB-KW"/>
</dbReference>
<keyword evidence="7" id="KW-0597">Phosphoprotein</keyword>
<keyword evidence="12" id="KW-0805">Transcription regulation</keyword>
<evidence type="ECO:0000256" key="2">
    <source>
        <dbReference type="ARBA" id="ARBA00004642"/>
    </source>
</evidence>
<comment type="subcellular location">
    <subcellularLocation>
        <location evidence="1">Cytoplasm</location>
    </subcellularLocation>
    <subcellularLocation>
        <location evidence="2">Nucleus</location>
        <location evidence="2">Nucleoplasm</location>
    </subcellularLocation>
</comment>
<evidence type="ECO:0000259" key="21">
    <source>
        <dbReference type="SMART" id="SM00322"/>
    </source>
</evidence>
<feature type="domain" description="K Homology" evidence="21">
    <location>
        <begin position="313"/>
        <end position="381"/>
    </location>
</feature>
<organism evidence="22">
    <name type="scientific">Tetraodon nigroviridis</name>
    <name type="common">Spotted green pufferfish</name>
    <name type="synonym">Chelonodon nigroviridis</name>
    <dbReference type="NCBI Taxonomy" id="99883"/>
    <lineage>
        <taxon>Eukaryota</taxon>
        <taxon>Metazoa</taxon>
        <taxon>Chordata</taxon>
        <taxon>Craniata</taxon>
        <taxon>Vertebrata</taxon>
        <taxon>Euteleostomi</taxon>
        <taxon>Actinopterygii</taxon>
        <taxon>Neopterygii</taxon>
        <taxon>Teleostei</taxon>
        <taxon>Neoteleostei</taxon>
        <taxon>Acanthomorphata</taxon>
        <taxon>Eupercaria</taxon>
        <taxon>Tetraodontiformes</taxon>
        <taxon>Tetradontoidea</taxon>
        <taxon>Tetraodontidae</taxon>
        <taxon>Tetraodon</taxon>
    </lineage>
</organism>
<feature type="compositionally biased region" description="Low complexity" evidence="20">
    <location>
        <begin position="190"/>
        <end position="201"/>
    </location>
</feature>
<reference evidence="22" key="1">
    <citation type="journal article" date="2004" name="Nature">
        <title>Genome duplication in the teleost fish Tetraodon nigroviridis reveals the early vertebrate proto-karyotype.</title>
        <authorList>
            <person name="Jaillon O."/>
            <person name="Aury J.-M."/>
            <person name="Brunet F."/>
            <person name="Petit J.-L."/>
            <person name="Stange-Thomann N."/>
            <person name="Mauceli E."/>
            <person name="Bouneau L."/>
            <person name="Fischer C."/>
            <person name="Ozouf-Costaz C."/>
            <person name="Bernot A."/>
            <person name="Nicaud S."/>
            <person name="Jaffe D."/>
            <person name="Fisher S."/>
            <person name="Lutfalla G."/>
            <person name="Dossat C."/>
            <person name="Segurens B."/>
            <person name="Dasilva C."/>
            <person name="Salanoubat M."/>
            <person name="Levy M."/>
            <person name="Boudet N."/>
            <person name="Castellano S."/>
            <person name="Anthouard V."/>
            <person name="Jubin C."/>
            <person name="Castelli V."/>
            <person name="Katinka M."/>
            <person name="Vacherie B."/>
            <person name="Biemont C."/>
            <person name="Skalli Z."/>
            <person name="Cattolico L."/>
            <person name="Poulain J."/>
            <person name="De Berardinis V."/>
            <person name="Cruaud C."/>
            <person name="Duprat S."/>
            <person name="Brottier P."/>
            <person name="Coutanceau J.-P."/>
            <person name="Gouzy J."/>
            <person name="Parra G."/>
            <person name="Lardier G."/>
            <person name="Chapple C."/>
            <person name="McKernan K.J."/>
            <person name="McEwan P."/>
            <person name="Bosak S."/>
            <person name="Kellis M."/>
            <person name="Volff J.-N."/>
            <person name="Guigo R."/>
            <person name="Zody M.C."/>
            <person name="Mesirov J."/>
            <person name="Lindblad-Toh K."/>
            <person name="Birren B."/>
            <person name="Nusbaum C."/>
            <person name="Kahn D."/>
            <person name="Robinson-Rechavi M."/>
            <person name="Laudet V."/>
            <person name="Schachter V."/>
            <person name="Quetier F."/>
            <person name="Saurin W."/>
            <person name="Scarpelli C."/>
            <person name="Wincker P."/>
            <person name="Lander E.S."/>
            <person name="Weissenbach J."/>
            <person name="Roest Crollius H."/>
        </authorList>
    </citation>
    <scope>NUCLEOTIDE SEQUENCE [LARGE SCALE GENOMIC DNA]</scope>
</reference>
<keyword evidence="13" id="KW-0238">DNA-binding</keyword>
<feature type="compositionally biased region" description="Basic and acidic residues" evidence="20">
    <location>
        <begin position="260"/>
        <end position="271"/>
    </location>
</feature>
<keyword evidence="4" id="KW-0488">Methylation</keyword>
<feature type="domain" description="K Homology" evidence="21">
    <location>
        <begin position="80"/>
        <end position="151"/>
    </location>
</feature>
<evidence type="ECO:0000256" key="1">
    <source>
        <dbReference type="ARBA" id="ARBA00004496"/>
    </source>
</evidence>
<dbReference type="CDD" id="cd22433">
    <property type="entry name" value="KH-I_HNRNPK_rpt2"/>
    <property type="match status" value="1"/>
</dbReference>
<evidence type="ECO:0000256" key="16">
    <source>
        <dbReference type="ARBA" id="ARBA00023187"/>
    </source>
</evidence>
<keyword evidence="17" id="KW-0539">Nucleus</keyword>
<dbReference type="FunFam" id="3.30.1370.10:FF:000025">
    <property type="entry name" value="Heterogeneous nuclear ribonucleoprotein K, like"/>
    <property type="match status" value="1"/>
</dbReference>
<dbReference type="EMBL" id="CAAE01013545">
    <property type="protein sequence ID" value="CAF94921.1"/>
    <property type="molecule type" value="Genomic_DNA"/>
</dbReference>
<dbReference type="InterPro" id="IPR004087">
    <property type="entry name" value="KH_dom"/>
</dbReference>
<dbReference type="InterPro" id="IPR004088">
    <property type="entry name" value="KH_dom_type_1"/>
</dbReference>
<accession>Q4SWR1</accession>
<feature type="compositionally biased region" description="Low complexity" evidence="20">
    <location>
        <begin position="209"/>
        <end position="222"/>
    </location>
</feature>
<dbReference type="GO" id="GO:0008380">
    <property type="term" value="P:RNA splicing"/>
    <property type="evidence" value="ECO:0007669"/>
    <property type="project" value="UniProtKB-KW"/>
</dbReference>